<feature type="compositionally biased region" description="Polar residues" evidence="1">
    <location>
        <begin position="58"/>
        <end position="70"/>
    </location>
</feature>
<evidence type="ECO:0000313" key="3">
    <source>
        <dbReference type="EMBL" id="CAI4029736.1"/>
    </source>
</evidence>
<gene>
    <name evidence="3" type="ORF">DNFV4_00154</name>
</gene>
<dbReference type="EMBL" id="OX365700">
    <property type="protein sequence ID" value="CAI4029736.1"/>
    <property type="molecule type" value="Genomic_DNA"/>
</dbReference>
<protein>
    <recommendedName>
        <fullName evidence="2">Glyoxalase/fosfomycin resistance/dioxygenase domain-containing protein</fullName>
    </recommendedName>
</protein>
<dbReference type="InterPro" id="IPR004360">
    <property type="entry name" value="Glyas_Fos-R_dOase_dom"/>
</dbReference>
<reference evidence="3" key="1">
    <citation type="submission" date="2022-10" db="EMBL/GenBank/DDBJ databases">
        <authorList>
            <person name="Koch H."/>
        </authorList>
    </citation>
    <scope>NUCLEOTIDE SEQUENCE</scope>
    <source>
        <strain evidence="3">DNF</strain>
    </source>
</reference>
<proteinExistence type="predicted"/>
<evidence type="ECO:0000259" key="2">
    <source>
        <dbReference type="Pfam" id="PF00903"/>
    </source>
</evidence>
<feature type="region of interest" description="Disordered" evidence="1">
    <location>
        <begin position="46"/>
        <end position="70"/>
    </location>
</feature>
<dbReference type="InterPro" id="IPR029068">
    <property type="entry name" value="Glyas_Bleomycin-R_OHBP_Dase"/>
</dbReference>
<organism evidence="3 4">
    <name type="scientific">Nitrospira tepida</name>
    <dbReference type="NCBI Taxonomy" id="2973512"/>
    <lineage>
        <taxon>Bacteria</taxon>
        <taxon>Pseudomonadati</taxon>
        <taxon>Nitrospirota</taxon>
        <taxon>Nitrospiria</taxon>
        <taxon>Nitrospirales</taxon>
        <taxon>Nitrospiraceae</taxon>
        <taxon>Nitrospira</taxon>
    </lineage>
</organism>
<dbReference type="Gene3D" id="3.30.720.120">
    <property type="match status" value="1"/>
</dbReference>
<accession>A0AA86T0U8</accession>
<sequence length="70" mass="7527">MSGKVNAIPVGYEGATPYLIVKDATRALEFYQKAFGATEIMRIPAPEGKVGHAESRSGPRSSCWPMNSPT</sequence>
<keyword evidence="4" id="KW-1185">Reference proteome</keyword>
<dbReference type="Proteomes" id="UP001179121">
    <property type="component" value="Chromosome"/>
</dbReference>
<name>A0AA86T0U8_9BACT</name>
<feature type="domain" description="Glyoxalase/fosfomycin resistance/dioxygenase" evidence="2">
    <location>
        <begin position="19"/>
        <end position="69"/>
    </location>
</feature>
<dbReference type="AlphaFoldDB" id="A0AA86T0U8"/>
<evidence type="ECO:0000256" key="1">
    <source>
        <dbReference type="SAM" id="MobiDB-lite"/>
    </source>
</evidence>
<dbReference type="Pfam" id="PF00903">
    <property type="entry name" value="Glyoxalase"/>
    <property type="match status" value="1"/>
</dbReference>
<evidence type="ECO:0000313" key="4">
    <source>
        <dbReference type="Proteomes" id="UP001179121"/>
    </source>
</evidence>
<dbReference type="KEGG" id="nti:DNFV4_00154"/>
<dbReference type="SUPFAM" id="SSF54593">
    <property type="entry name" value="Glyoxalase/Bleomycin resistance protein/Dihydroxybiphenyl dioxygenase"/>
    <property type="match status" value="1"/>
</dbReference>